<evidence type="ECO:0000313" key="4">
    <source>
        <dbReference type="EMBL" id="TPN82293.1"/>
    </source>
</evidence>
<feature type="domain" description="Peptidase M56" evidence="3">
    <location>
        <begin position="37"/>
        <end position="275"/>
    </location>
</feature>
<comment type="caution">
    <text evidence="4">The sequence shown here is derived from an EMBL/GenBank/DDBJ whole genome shotgun (WGS) entry which is preliminary data.</text>
</comment>
<organism evidence="4 5">
    <name type="scientific">Aquimarina algicola</name>
    <dbReference type="NCBI Taxonomy" id="2589995"/>
    <lineage>
        <taxon>Bacteria</taxon>
        <taxon>Pseudomonadati</taxon>
        <taxon>Bacteroidota</taxon>
        <taxon>Flavobacteriia</taxon>
        <taxon>Flavobacteriales</taxon>
        <taxon>Flavobacteriaceae</taxon>
        <taxon>Aquimarina</taxon>
    </lineage>
</organism>
<feature type="transmembrane region" description="Helical" evidence="2">
    <location>
        <begin position="286"/>
        <end position="306"/>
    </location>
</feature>
<gene>
    <name evidence="4" type="ORF">FHK87_22985</name>
</gene>
<evidence type="ECO:0000256" key="1">
    <source>
        <dbReference type="SAM" id="MobiDB-lite"/>
    </source>
</evidence>
<evidence type="ECO:0000313" key="5">
    <source>
        <dbReference type="Proteomes" id="UP000315540"/>
    </source>
</evidence>
<dbReference type="Proteomes" id="UP000315540">
    <property type="component" value="Unassembled WGS sequence"/>
</dbReference>
<dbReference type="Pfam" id="PF05569">
    <property type="entry name" value="Peptidase_M56"/>
    <property type="match status" value="1"/>
</dbReference>
<dbReference type="AlphaFoldDB" id="A0A504J3Y2"/>
<dbReference type="PANTHER" id="PTHR34978">
    <property type="entry name" value="POSSIBLE SENSOR-TRANSDUCER PROTEIN BLAR"/>
    <property type="match status" value="1"/>
</dbReference>
<reference evidence="4 5" key="1">
    <citation type="submission" date="2019-06" db="EMBL/GenBank/DDBJ databases">
        <authorList>
            <person name="Meng X."/>
        </authorList>
    </citation>
    <scope>NUCLEOTIDE SEQUENCE [LARGE SCALE GENOMIC DNA]</scope>
    <source>
        <strain evidence="4 5">M625</strain>
    </source>
</reference>
<dbReference type="OrthoDB" id="1522859at2"/>
<feature type="region of interest" description="Disordered" evidence="1">
    <location>
        <begin position="626"/>
        <end position="648"/>
    </location>
</feature>
<proteinExistence type="predicted"/>
<dbReference type="InterPro" id="IPR052173">
    <property type="entry name" value="Beta-lactam_resp_regulator"/>
</dbReference>
<dbReference type="InterPro" id="IPR008756">
    <property type="entry name" value="Peptidase_M56"/>
</dbReference>
<evidence type="ECO:0000256" key="2">
    <source>
        <dbReference type="SAM" id="Phobius"/>
    </source>
</evidence>
<dbReference type="CDD" id="cd07341">
    <property type="entry name" value="M56_BlaR1_MecR1_like"/>
    <property type="match status" value="1"/>
</dbReference>
<feature type="transmembrane region" description="Helical" evidence="2">
    <location>
        <begin position="6"/>
        <end position="23"/>
    </location>
</feature>
<keyword evidence="2" id="KW-0812">Transmembrane</keyword>
<feature type="compositionally biased region" description="Low complexity" evidence="1">
    <location>
        <begin position="626"/>
        <end position="639"/>
    </location>
</feature>
<name>A0A504J3Y2_9FLAO</name>
<feature type="region of interest" description="Disordered" evidence="1">
    <location>
        <begin position="83"/>
        <end position="104"/>
    </location>
</feature>
<keyword evidence="5" id="KW-1185">Reference proteome</keyword>
<feature type="compositionally biased region" description="Low complexity" evidence="1">
    <location>
        <begin position="87"/>
        <end position="104"/>
    </location>
</feature>
<evidence type="ECO:0000259" key="3">
    <source>
        <dbReference type="Pfam" id="PF05569"/>
    </source>
</evidence>
<dbReference type="PANTHER" id="PTHR34978:SF3">
    <property type="entry name" value="SLR0241 PROTEIN"/>
    <property type="match status" value="1"/>
</dbReference>
<dbReference type="RefSeq" id="WP_140597224.1">
    <property type="nucleotide sequence ID" value="NZ_VFWZ01000009.1"/>
</dbReference>
<protein>
    <submittedName>
        <fullName evidence="4">M56 family metallopeptidase</fullName>
    </submittedName>
</protein>
<keyword evidence="2" id="KW-1133">Transmembrane helix</keyword>
<feature type="transmembrane region" description="Helical" evidence="2">
    <location>
        <begin position="112"/>
        <end position="137"/>
    </location>
</feature>
<accession>A0A504J3Y2</accession>
<keyword evidence="2" id="KW-0472">Membrane</keyword>
<dbReference type="EMBL" id="VFWZ01000009">
    <property type="protein sequence ID" value="TPN82293.1"/>
    <property type="molecule type" value="Genomic_DNA"/>
</dbReference>
<feature type="transmembrane region" description="Helical" evidence="2">
    <location>
        <begin position="30"/>
        <end position="48"/>
    </location>
</feature>
<sequence length="821" mass="93889">MEYIFYSSALIGLSYLIYKLFLAKETFYHLNRWILLGLIFLSFTLPFITVPEHLSFRTIFVKESIADTSPQLQTTESILPDTSTVISPDVTSSSPTLSTDSTGPSSLDWKNLILYIYLLGVFVFAVHFIIQLGVLLYRIIKNPIVEFDEYKIIETDKSHAPYSFWNRIFMNPSQYNPDTYLQILKHEQMHIKGKHSLDMLLVELLVMFQWFNPFAWWYRKAIDNNLEYLTDDGMLTHGEDKESYQMNLLRVSTPNMPTGLATNYNQSFLKKRILMMNSKKSTAKSGWKYLIILPILTLTVLSFNPIKHIDTTISEHEGTISNNDESVNTSITNSDFTKGAWDAEVGGGKLCVMFRSSAPLQKSFWSNTRCYEPSLFAKFPKGTKQKMNVTNDVGTMTFIGEFDGKIGDGKYIFEANPAFTNALEKYNLTVEKNDLVLSFLTEFDTNYLAYLEKENISITQENFEDIIRKSLPLDKLKMYQKELTNLGYNAYTIDEICKLNLFDVDLSYINFINKLNTSRASLKEITKAKIHNVTPNYIDIFKNQGYSKISIKEARDLKIHKVTPEFINSFKNIGYSNITLEEAKKLKIHNVTADLIKAYKKAGQKNISLKEAMKLKIHDITPALVKGTNGHSSSSTNHSGKTKSKTEQNPSELIAAFEKLGYKNIDLNEAIALKTHNVTPEFVKKFNAIGYKNIPLKKVIALKVHDITTEMPAEYAKIGYKDLSIEDLLSLKIHDVTPQYITVFKKTKFGDLPLKRIISFKIHDITPEFLKLFEEMGFKNITADQAHGLKIHDVTPEFITSLQKEDPNVSLDQAIKIKMVF</sequence>